<dbReference type="RefSeq" id="WP_254156789.1">
    <property type="nucleotide sequence ID" value="NZ_CP100355.1"/>
</dbReference>
<name>A0A9E7STP4_9EURY</name>
<dbReference type="EMBL" id="CP100355">
    <property type="protein sequence ID" value="UTF52750.1"/>
    <property type="molecule type" value="Genomic_DNA"/>
</dbReference>
<accession>A0A9E7STP4</accession>
<dbReference type="KEGG" id="sawl:NGM29_13285"/>
<gene>
    <name evidence="1" type="ORF">NGM29_13285</name>
</gene>
<evidence type="ECO:0000313" key="1">
    <source>
        <dbReference type="EMBL" id="UTF52750.1"/>
    </source>
</evidence>
<proteinExistence type="predicted"/>
<evidence type="ECO:0000313" key="2">
    <source>
        <dbReference type="Proteomes" id="UP001056855"/>
    </source>
</evidence>
<organism evidence="1 2">
    <name type="scientific">Natronosalvus rutilus</name>
    <dbReference type="NCBI Taxonomy" id="2953753"/>
    <lineage>
        <taxon>Archaea</taxon>
        <taxon>Methanobacteriati</taxon>
        <taxon>Methanobacteriota</taxon>
        <taxon>Stenosarchaea group</taxon>
        <taxon>Halobacteria</taxon>
        <taxon>Halobacteriales</taxon>
        <taxon>Natrialbaceae</taxon>
        <taxon>Natronosalvus</taxon>
    </lineage>
</organism>
<dbReference type="GeneID" id="73291037"/>
<sequence length="346" mass="37893">MFNLNTNRALSVFMIAMLVFSASLAFTGGALATEPTVETSSDLQDGGTWADFNASSDDNKLIEFNNADAADGALVVWDPETGDTAEEAQSHLELDGDDDEFETVDDTNSIYGFNITADQLETVPMEASENKTVHMTIANQSDWTADNANTTTIEVTIDNTMERSVMYVGDYQIENEVYGLEQTDEDGMFGIEYLADRSTSLDTTRDIDGSNTTIYTYLAEDTAQTHFEDDLGELDDGEWTTSTLTMLDDSAVRNYAELPDDLDSETSTLKYDTSGSTDALVLEPGNDYDGETTMDVKVDTDPSWWEATQAYGFNPLGYDFSIPYLTGFAGSSLFAGGLLVSRRPAY</sequence>
<keyword evidence="2" id="KW-1185">Reference proteome</keyword>
<dbReference type="Proteomes" id="UP001056855">
    <property type="component" value="Chromosome"/>
</dbReference>
<protein>
    <submittedName>
        <fullName evidence="1">Uncharacterized protein</fullName>
    </submittedName>
</protein>
<dbReference type="AlphaFoldDB" id="A0A9E7STP4"/>
<reference evidence="1" key="1">
    <citation type="submission" date="2022-06" db="EMBL/GenBank/DDBJ databases">
        <title>Diverse halophilic archaea isolated from saline environments.</title>
        <authorList>
            <person name="Cui H.-L."/>
        </authorList>
    </citation>
    <scope>NUCLEOTIDE SEQUENCE</scope>
    <source>
        <strain evidence="1">WLHS1</strain>
    </source>
</reference>